<dbReference type="AlphaFoldDB" id="A0A5A7UHA0"/>
<name>A0A5A7UHA0_CUCMM</name>
<evidence type="ECO:0000256" key="1">
    <source>
        <dbReference type="SAM" id="MobiDB-lite"/>
    </source>
</evidence>
<feature type="region of interest" description="Disordered" evidence="1">
    <location>
        <begin position="100"/>
        <end position="136"/>
    </location>
</feature>
<gene>
    <name evidence="4" type="ORF">E5676_scaffold3734G00400</name>
    <name evidence="3" type="ORF">E6C27_scaffold24G004620</name>
</gene>
<evidence type="ECO:0000313" key="3">
    <source>
        <dbReference type="EMBL" id="KAA0054650.1"/>
    </source>
</evidence>
<evidence type="ECO:0000313" key="6">
    <source>
        <dbReference type="Proteomes" id="UP000321947"/>
    </source>
</evidence>
<dbReference type="EMBL" id="SSTD01012547">
    <property type="protein sequence ID" value="TYK08612.1"/>
    <property type="molecule type" value="Genomic_DNA"/>
</dbReference>
<organism evidence="3 5">
    <name type="scientific">Cucumis melo var. makuwa</name>
    <name type="common">Oriental melon</name>
    <dbReference type="NCBI Taxonomy" id="1194695"/>
    <lineage>
        <taxon>Eukaryota</taxon>
        <taxon>Viridiplantae</taxon>
        <taxon>Streptophyta</taxon>
        <taxon>Embryophyta</taxon>
        <taxon>Tracheophyta</taxon>
        <taxon>Spermatophyta</taxon>
        <taxon>Magnoliopsida</taxon>
        <taxon>eudicotyledons</taxon>
        <taxon>Gunneridae</taxon>
        <taxon>Pentapetalae</taxon>
        <taxon>rosids</taxon>
        <taxon>fabids</taxon>
        <taxon>Cucurbitales</taxon>
        <taxon>Cucurbitaceae</taxon>
        <taxon>Benincaseae</taxon>
        <taxon>Cucumis</taxon>
    </lineage>
</organism>
<reference evidence="5 6" key="1">
    <citation type="submission" date="2019-08" db="EMBL/GenBank/DDBJ databases">
        <title>Draft genome sequences of two oriental melons (Cucumis melo L. var makuwa).</title>
        <authorList>
            <person name="Kwon S.-Y."/>
        </authorList>
    </citation>
    <scope>NUCLEOTIDE SEQUENCE [LARGE SCALE GENOMIC DNA]</scope>
    <source>
        <strain evidence="6">cv. Chang Bougi</strain>
        <strain evidence="5">cv. SW 3</strain>
        <tissue evidence="3">Leaf</tissue>
    </source>
</reference>
<protein>
    <submittedName>
        <fullName evidence="3">Uncharacterized protein</fullName>
    </submittedName>
</protein>
<evidence type="ECO:0000256" key="2">
    <source>
        <dbReference type="SAM" id="SignalP"/>
    </source>
</evidence>
<feature type="chain" id="PRO_5042722217" evidence="2">
    <location>
        <begin position="18"/>
        <end position="136"/>
    </location>
</feature>
<evidence type="ECO:0000313" key="5">
    <source>
        <dbReference type="Proteomes" id="UP000321393"/>
    </source>
</evidence>
<dbReference type="Proteomes" id="UP000321393">
    <property type="component" value="Unassembled WGS sequence"/>
</dbReference>
<dbReference type="EMBL" id="SSTE01008830">
    <property type="protein sequence ID" value="KAA0054650.1"/>
    <property type="molecule type" value="Genomic_DNA"/>
</dbReference>
<keyword evidence="2" id="KW-0732">Signal</keyword>
<accession>A0A5A7UHA0</accession>
<sequence>MMMLSLLILMLNINFHSLPILVSREDNPDAYTLDISNPSTYMEPMSEAIADRMNSRLDNTEFKLDHMDSRLDYMESSFTTELSAIKELLMVLVKNLHATSRDTNDGNNRKKEGDKDGHVHEDHNIDVDEIHQVGKD</sequence>
<comment type="caution">
    <text evidence="3">The sequence shown here is derived from an EMBL/GenBank/DDBJ whole genome shotgun (WGS) entry which is preliminary data.</text>
</comment>
<proteinExistence type="predicted"/>
<evidence type="ECO:0000313" key="4">
    <source>
        <dbReference type="EMBL" id="TYK08612.1"/>
    </source>
</evidence>
<dbReference type="Proteomes" id="UP000321947">
    <property type="component" value="Unassembled WGS sequence"/>
</dbReference>
<feature type="signal peptide" evidence="2">
    <location>
        <begin position="1"/>
        <end position="17"/>
    </location>
</feature>